<gene>
    <name evidence="1" type="ORF">FA95DRAFT_1556424</name>
</gene>
<sequence>MPNQVSIPFKKTYAIPLKQAVYDHIQAKHHDAHPEAFKWDIGRWESLRKAATSGIVHVDRVNDFISYHAQLVFILTKLPADIALEIPYAPVFSPAALPVTLSNLHYERCAVLFNLAALYSQLGSSEDRSTSDGVKRASAHYQSAAGVLSYLGGSPLSKFQVSLVDETIPSDLSEPFVKSFEWLMLAQAQECAWQLAVLGQKSNGVIARLATQVALLYGSALSTLREASSSNRPTLPNDWLAFLETKQAHFDAAAQYRKGIDDTENSRYGHELARLGAARASAKGGYAIARRSGVATAVIQDIKSLLEIVESNVTRAQRDNDLIYHQDVPALSALPVVSPFPVAKSTIPAGIQEPARALGNDAMIFGELLSWGARLAIEIYNDRKQTVIKEDVIGLAQSLNDNRERTLHELNLPTALEALDKPIGLPPSLLSKAEEVRLDNGPDRIERSIEDVRLLARRTADILTDAMDILDEEASEDERHREGGLSQRLPSHQANEELTAKAERYRSILEQAAESDAVVRQRWDEWEKNIVELTWDEAALEASVPSSTSSGAQSGRSAAPSTLPHARALRVLLEQLDDLAREREQLSHRAQRLADADDIEPRIRREASGVERWADVQPSIFEDTLDEEIAKYDKFRNDIQQGGEKQGELLGMLKARMQTFLESRRDDRSVKERENALQSLDLAYHKYKEITRHLEEGLQFYNDLAALLMKFKENCKGWVNDRRSEMLSLTQTMNAMSMRPEESLAPTPSIATPNRPSISSAHQRNSEHVLQTPSARPTRKIAMDLPPPDSDQWQTIDLPTPPPSKPASRKRAVPQ</sequence>
<dbReference type="Proteomes" id="UP000814033">
    <property type="component" value="Unassembled WGS sequence"/>
</dbReference>
<protein>
    <submittedName>
        <fullName evidence="1">PH-response regulator</fullName>
    </submittedName>
</protein>
<dbReference type="EMBL" id="MU275869">
    <property type="protein sequence ID" value="KAI0049741.1"/>
    <property type="molecule type" value="Genomic_DNA"/>
</dbReference>
<evidence type="ECO:0000313" key="2">
    <source>
        <dbReference type="Proteomes" id="UP000814033"/>
    </source>
</evidence>
<reference evidence="1" key="1">
    <citation type="submission" date="2021-02" db="EMBL/GenBank/DDBJ databases">
        <authorList>
            <consortium name="DOE Joint Genome Institute"/>
            <person name="Ahrendt S."/>
            <person name="Looney B.P."/>
            <person name="Miyauchi S."/>
            <person name="Morin E."/>
            <person name="Drula E."/>
            <person name="Courty P.E."/>
            <person name="Chicoki N."/>
            <person name="Fauchery L."/>
            <person name="Kohler A."/>
            <person name="Kuo A."/>
            <person name="Labutti K."/>
            <person name="Pangilinan J."/>
            <person name="Lipzen A."/>
            <person name="Riley R."/>
            <person name="Andreopoulos W."/>
            <person name="He G."/>
            <person name="Johnson J."/>
            <person name="Barry K.W."/>
            <person name="Grigoriev I.V."/>
            <person name="Nagy L."/>
            <person name="Hibbett D."/>
            <person name="Henrissat B."/>
            <person name="Matheny P.B."/>
            <person name="Labbe J."/>
            <person name="Martin F."/>
        </authorList>
    </citation>
    <scope>NUCLEOTIDE SEQUENCE</scope>
    <source>
        <strain evidence="1">FP105234-sp</strain>
    </source>
</reference>
<comment type="caution">
    <text evidence="1">The sequence shown here is derived from an EMBL/GenBank/DDBJ whole genome shotgun (WGS) entry which is preliminary data.</text>
</comment>
<name>A0ACB8S1J7_9AGAM</name>
<organism evidence="1 2">
    <name type="scientific">Auriscalpium vulgare</name>
    <dbReference type="NCBI Taxonomy" id="40419"/>
    <lineage>
        <taxon>Eukaryota</taxon>
        <taxon>Fungi</taxon>
        <taxon>Dikarya</taxon>
        <taxon>Basidiomycota</taxon>
        <taxon>Agaricomycotina</taxon>
        <taxon>Agaricomycetes</taxon>
        <taxon>Russulales</taxon>
        <taxon>Auriscalpiaceae</taxon>
        <taxon>Auriscalpium</taxon>
    </lineage>
</organism>
<reference evidence="1" key="2">
    <citation type="journal article" date="2022" name="New Phytol.">
        <title>Evolutionary transition to the ectomycorrhizal habit in the genomes of a hyperdiverse lineage of mushroom-forming fungi.</title>
        <authorList>
            <person name="Looney B."/>
            <person name="Miyauchi S."/>
            <person name="Morin E."/>
            <person name="Drula E."/>
            <person name="Courty P.E."/>
            <person name="Kohler A."/>
            <person name="Kuo A."/>
            <person name="LaButti K."/>
            <person name="Pangilinan J."/>
            <person name="Lipzen A."/>
            <person name="Riley R."/>
            <person name="Andreopoulos W."/>
            <person name="He G."/>
            <person name="Johnson J."/>
            <person name="Nolan M."/>
            <person name="Tritt A."/>
            <person name="Barry K.W."/>
            <person name="Grigoriev I.V."/>
            <person name="Nagy L.G."/>
            <person name="Hibbett D."/>
            <person name="Henrissat B."/>
            <person name="Matheny P.B."/>
            <person name="Labbe J."/>
            <person name="Martin F.M."/>
        </authorList>
    </citation>
    <scope>NUCLEOTIDE SEQUENCE</scope>
    <source>
        <strain evidence="1">FP105234-sp</strain>
    </source>
</reference>
<evidence type="ECO:0000313" key="1">
    <source>
        <dbReference type="EMBL" id="KAI0049741.1"/>
    </source>
</evidence>
<keyword evidence="2" id="KW-1185">Reference proteome</keyword>
<proteinExistence type="predicted"/>
<accession>A0ACB8S1J7</accession>